<dbReference type="InterPro" id="IPR002401">
    <property type="entry name" value="Cyt_P450_E_grp-I"/>
</dbReference>
<evidence type="ECO:0000256" key="5">
    <source>
        <dbReference type="ARBA" id="ARBA00022692"/>
    </source>
</evidence>
<evidence type="ECO:0000256" key="11">
    <source>
        <dbReference type="ARBA" id="ARBA00023136"/>
    </source>
</evidence>
<evidence type="ECO:0000256" key="6">
    <source>
        <dbReference type="ARBA" id="ARBA00022723"/>
    </source>
</evidence>
<evidence type="ECO:0000256" key="8">
    <source>
        <dbReference type="ARBA" id="ARBA00023002"/>
    </source>
</evidence>
<evidence type="ECO:0000256" key="4">
    <source>
        <dbReference type="ARBA" id="ARBA00022617"/>
    </source>
</evidence>
<accession>A0AAV5J0J6</accession>
<dbReference type="PROSITE" id="PS00086">
    <property type="entry name" value="CYTOCHROME_P450"/>
    <property type="match status" value="1"/>
</dbReference>
<dbReference type="InterPro" id="IPR017972">
    <property type="entry name" value="Cyt_P450_CS"/>
</dbReference>
<dbReference type="GO" id="GO:0020037">
    <property type="term" value="F:heme binding"/>
    <property type="evidence" value="ECO:0007669"/>
    <property type="project" value="InterPro"/>
</dbReference>
<keyword evidence="7 14" id="KW-1133">Transmembrane helix</keyword>
<evidence type="ECO:0000313" key="16">
    <source>
        <dbReference type="Proteomes" id="UP001054252"/>
    </source>
</evidence>
<keyword evidence="6 12" id="KW-0479">Metal-binding</keyword>
<keyword evidence="11 14" id="KW-0472">Membrane</keyword>
<dbReference type="Pfam" id="PF00067">
    <property type="entry name" value="p450"/>
    <property type="match status" value="1"/>
</dbReference>
<evidence type="ECO:0000256" key="2">
    <source>
        <dbReference type="ARBA" id="ARBA00004167"/>
    </source>
</evidence>
<dbReference type="GO" id="GO:0016020">
    <property type="term" value="C:membrane"/>
    <property type="evidence" value="ECO:0007669"/>
    <property type="project" value="UniProtKB-SubCell"/>
</dbReference>
<name>A0AAV5J0J6_9ROSI</name>
<feature type="binding site" description="axial binding residue" evidence="12">
    <location>
        <position position="482"/>
    </location>
    <ligand>
        <name>heme</name>
        <dbReference type="ChEBI" id="CHEBI:30413"/>
    </ligand>
    <ligandPart>
        <name>Fe</name>
        <dbReference type="ChEBI" id="CHEBI:18248"/>
    </ligandPart>
</feature>
<dbReference type="AlphaFoldDB" id="A0AAV5J0J6"/>
<dbReference type="InterPro" id="IPR050665">
    <property type="entry name" value="Cytochrome_P450_Monooxygen"/>
</dbReference>
<dbReference type="Gene3D" id="1.10.630.10">
    <property type="entry name" value="Cytochrome P450"/>
    <property type="match status" value="1"/>
</dbReference>
<organism evidence="15 16">
    <name type="scientific">Rubroshorea leprosula</name>
    <dbReference type="NCBI Taxonomy" id="152421"/>
    <lineage>
        <taxon>Eukaryota</taxon>
        <taxon>Viridiplantae</taxon>
        <taxon>Streptophyta</taxon>
        <taxon>Embryophyta</taxon>
        <taxon>Tracheophyta</taxon>
        <taxon>Spermatophyta</taxon>
        <taxon>Magnoliopsida</taxon>
        <taxon>eudicotyledons</taxon>
        <taxon>Gunneridae</taxon>
        <taxon>Pentapetalae</taxon>
        <taxon>rosids</taxon>
        <taxon>malvids</taxon>
        <taxon>Malvales</taxon>
        <taxon>Dipterocarpaceae</taxon>
        <taxon>Rubroshorea</taxon>
    </lineage>
</organism>
<keyword evidence="4 12" id="KW-0349">Heme</keyword>
<evidence type="ECO:0000256" key="7">
    <source>
        <dbReference type="ARBA" id="ARBA00022989"/>
    </source>
</evidence>
<evidence type="ECO:0008006" key="17">
    <source>
        <dbReference type="Google" id="ProtNLM"/>
    </source>
</evidence>
<dbReference type="GO" id="GO:0004497">
    <property type="term" value="F:monooxygenase activity"/>
    <property type="evidence" value="ECO:0007669"/>
    <property type="project" value="UniProtKB-KW"/>
</dbReference>
<keyword evidence="5 14" id="KW-0812">Transmembrane</keyword>
<dbReference type="InterPro" id="IPR001128">
    <property type="entry name" value="Cyt_P450"/>
</dbReference>
<feature type="transmembrane region" description="Helical" evidence="14">
    <location>
        <begin position="16"/>
        <end position="38"/>
    </location>
</feature>
<evidence type="ECO:0000256" key="10">
    <source>
        <dbReference type="ARBA" id="ARBA00023033"/>
    </source>
</evidence>
<gene>
    <name evidence="15" type="ORF">SLEP1_g17574</name>
</gene>
<protein>
    <recommendedName>
        <fullName evidence="17">Cytochrome P450</fullName>
    </recommendedName>
</protein>
<dbReference type="Proteomes" id="UP001054252">
    <property type="component" value="Unassembled WGS sequence"/>
</dbReference>
<comment type="cofactor">
    <cofactor evidence="1 12">
        <name>heme</name>
        <dbReference type="ChEBI" id="CHEBI:30413"/>
    </cofactor>
</comment>
<dbReference type="EMBL" id="BPVZ01000024">
    <property type="protein sequence ID" value="GKV05576.1"/>
    <property type="molecule type" value="Genomic_DNA"/>
</dbReference>
<proteinExistence type="inferred from homology"/>
<reference evidence="15 16" key="1">
    <citation type="journal article" date="2021" name="Commun. Biol.">
        <title>The genome of Shorea leprosula (Dipterocarpaceae) highlights the ecological relevance of drought in aseasonal tropical rainforests.</title>
        <authorList>
            <person name="Ng K.K.S."/>
            <person name="Kobayashi M.J."/>
            <person name="Fawcett J.A."/>
            <person name="Hatakeyama M."/>
            <person name="Paape T."/>
            <person name="Ng C.H."/>
            <person name="Ang C.C."/>
            <person name="Tnah L.H."/>
            <person name="Lee C.T."/>
            <person name="Nishiyama T."/>
            <person name="Sese J."/>
            <person name="O'Brien M.J."/>
            <person name="Copetti D."/>
            <person name="Mohd Noor M.I."/>
            <person name="Ong R.C."/>
            <person name="Putra M."/>
            <person name="Sireger I.Z."/>
            <person name="Indrioko S."/>
            <person name="Kosugi Y."/>
            <person name="Izuno A."/>
            <person name="Isagi Y."/>
            <person name="Lee S.L."/>
            <person name="Shimizu K.K."/>
        </authorList>
    </citation>
    <scope>NUCLEOTIDE SEQUENCE [LARGE SCALE GENOMIC DNA]</scope>
    <source>
        <strain evidence="15">214</strain>
    </source>
</reference>
<dbReference type="PANTHER" id="PTHR24282">
    <property type="entry name" value="CYTOCHROME P450 FAMILY MEMBER"/>
    <property type="match status" value="1"/>
</dbReference>
<dbReference type="GO" id="GO:0016705">
    <property type="term" value="F:oxidoreductase activity, acting on paired donors, with incorporation or reduction of molecular oxygen"/>
    <property type="evidence" value="ECO:0007669"/>
    <property type="project" value="InterPro"/>
</dbReference>
<evidence type="ECO:0000256" key="13">
    <source>
        <dbReference type="RuleBase" id="RU000461"/>
    </source>
</evidence>
<evidence type="ECO:0000256" key="1">
    <source>
        <dbReference type="ARBA" id="ARBA00001971"/>
    </source>
</evidence>
<keyword evidence="10 13" id="KW-0503">Monooxygenase</keyword>
<dbReference type="InterPro" id="IPR036396">
    <property type="entry name" value="Cyt_P450_sf"/>
</dbReference>
<keyword evidence="16" id="KW-1185">Reference proteome</keyword>
<sequence>MRENETEMDGTAKLELWWSVILIIISAALMRVCEVMWLKPRRIRSKLSKQGIGGPKPTSILHGNIQEMSKIQSMATRTIPPPLGQVVSHDWYLSTFPYLQKWSQEYGSVYMYSTGNKQHLYISQPDLLKELNLHKSLALGRPTYLTAATEPMLGNGVIKANGESWAYQRKLIASEFFLHKVKGTLGLMEESTMAMVEAWEKHITESEEGVVDITVDEDMKSVSADIISKACFGSSYVQGKQIFEKLRALQEAMSKPSMLFGLPQFRFLPTKGNRAIWRLKEEVDSFIHRVVKARQEKRQQDGKSEDLLQMILDAANNDSQKHASKTDHFIVDNCKNIYFAGHETTALTASWTLMLLALYPEWQECVRAEISKICGDPLQTCRLDLDTIPQLKTLTMVIQESMRLYGPAIIMAREAFADIKLGDLVVPKGIHIWNLIPVLHRDPEIWGVDAGEFKPERFANGITEASKYPQAYMPFGYGTRLCIGQTFAMLELKIILSLCLSRFSFSISPKYCHSPMYKMLLMPEHGMRLLVKKVS</sequence>
<dbReference type="SUPFAM" id="SSF48264">
    <property type="entry name" value="Cytochrome P450"/>
    <property type="match status" value="1"/>
</dbReference>
<evidence type="ECO:0000313" key="15">
    <source>
        <dbReference type="EMBL" id="GKV05576.1"/>
    </source>
</evidence>
<dbReference type="PRINTS" id="PR00385">
    <property type="entry name" value="P450"/>
</dbReference>
<dbReference type="PRINTS" id="PR00463">
    <property type="entry name" value="EP450I"/>
</dbReference>
<evidence type="ECO:0000256" key="9">
    <source>
        <dbReference type="ARBA" id="ARBA00023004"/>
    </source>
</evidence>
<evidence type="ECO:0000256" key="3">
    <source>
        <dbReference type="ARBA" id="ARBA00010617"/>
    </source>
</evidence>
<keyword evidence="9 12" id="KW-0408">Iron</keyword>
<keyword evidence="8 13" id="KW-0560">Oxidoreductase</keyword>
<evidence type="ECO:0000256" key="14">
    <source>
        <dbReference type="SAM" id="Phobius"/>
    </source>
</evidence>
<dbReference type="PANTHER" id="PTHR24282:SF130">
    <property type="entry name" value="CYTOCHROME P450 FAMILY PROTEIN"/>
    <property type="match status" value="1"/>
</dbReference>
<dbReference type="GO" id="GO:0005506">
    <property type="term" value="F:iron ion binding"/>
    <property type="evidence" value="ECO:0007669"/>
    <property type="project" value="InterPro"/>
</dbReference>
<comment type="similarity">
    <text evidence="3 13">Belongs to the cytochrome P450 family.</text>
</comment>
<comment type="subcellular location">
    <subcellularLocation>
        <location evidence="2">Membrane</location>
        <topology evidence="2">Single-pass membrane protein</topology>
    </subcellularLocation>
</comment>
<evidence type="ECO:0000256" key="12">
    <source>
        <dbReference type="PIRSR" id="PIRSR602401-1"/>
    </source>
</evidence>
<comment type="caution">
    <text evidence="15">The sequence shown here is derived from an EMBL/GenBank/DDBJ whole genome shotgun (WGS) entry which is preliminary data.</text>
</comment>